<accession>A0A2X2UBE3</accession>
<dbReference type="Proteomes" id="UP000251853">
    <property type="component" value="Unassembled WGS sequence"/>
</dbReference>
<evidence type="ECO:0000313" key="2">
    <source>
        <dbReference type="EMBL" id="SQB11011.1"/>
    </source>
</evidence>
<gene>
    <name evidence="2" type="ORF">NCTC11224_02358</name>
</gene>
<dbReference type="RefSeq" id="WP_112481984.1">
    <property type="nucleotide sequence ID" value="NZ_JAIWZC010000001.1"/>
</dbReference>
<feature type="transmembrane region" description="Helical" evidence="1">
    <location>
        <begin position="169"/>
        <end position="191"/>
    </location>
</feature>
<name>A0A2X2UBE3_9FIRM</name>
<feature type="transmembrane region" description="Helical" evidence="1">
    <location>
        <begin position="68"/>
        <end position="89"/>
    </location>
</feature>
<evidence type="ECO:0000313" key="3">
    <source>
        <dbReference type="Proteomes" id="UP000251853"/>
    </source>
</evidence>
<sequence length="251" mass="29721">MDKLIEKMGLYDIWTVLFPGAIFQLLFKTIFDYMLSLPEQVKNTTSVIERTFLFCKSYIYEPGTVYELLIFLLSSYFVGLLLHEFSSIFKNRVMYKHGKPIELLLDYQGGVFEQEQIQVLMPMYIKLKGSDFTLNDKEKQREESRSLFHKINMDMQRRKRANEYVKLNVIYNTCATLGVAIMLILCLALAFEIEFMILKRQDLILSFISLDVVLILGIYILLNRSKRYYRYWTKNIVLAYQDLYISEETNS</sequence>
<proteinExistence type="predicted"/>
<feature type="transmembrane region" description="Helical" evidence="1">
    <location>
        <begin position="12"/>
        <end position="31"/>
    </location>
</feature>
<keyword evidence="1" id="KW-1133">Transmembrane helix</keyword>
<organism evidence="2 3">
    <name type="scientific">Enterocloster clostridioformis</name>
    <dbReference type="NCBI Taxonomy" id="1531"/>
    <lineage>
        <taxon>Bacteria</taxon>
        <taxon>Bacillati</taxon>
        <taxon>Bacillota</taxon>
        <taxon>Clostridia</taxon>
        <taxon>Lachnospirales</taxon>
        <taxon>Lachnospiraceae</taxon>
        <taxon>Enterocloster</taxon>
    </lineage>
</organism>
<protein>
    <submittedName>
        <fullName evidence="2">Uncharacterized protein</fullName>
    </submittedName>
</protein>
<keyword evidence="3" id="KW-1185">Reference proteome</keyword>
<keyword evidence="1" id="KW-0812">Transmembrane</keyword>
<dbReference type="AlphaFoldDB" id="A0A2X2UBE3"/>
<reference evidence="2 3" key="1">
    <citation type="submission" date="2018-06" db="EMBL/GenBank/DDBJ databases">
        <authorList>
            <consortium name="Pathogen Informatics"/>
            <person name="Doyle S."/>
        </authorList>
    </citation>
    <scope>NUCLEOTIDE SEQUENCE [LARGE SCALE GENOMIC DNA]</scope>
    <source>
        <strain evidence="2 3">NCTC11224</strain>
    </source>
</reference>
<feature type="transmembrane region" description="Helical" evidence="1">
    <location>
        <begin position="203"/>
        <end position="222"/>
    </location>
</feature>
<dbReference type="EMBL" id="UAVW01000009">
    <property type="protein sequence ID" value="SQB11011.1"/>
    <property type="molecule type" value="Genomic_DNA"/>
</dbReference>
<keyword evidence="1" id="KW-0472">Membrane</keyword>
<evidence type="ECO:0000256" key="1">
    <source>
        <dbReference type="SAM" id="Phobius"/>
    </source>
</evidence>